<sequence length="372" mass="42340">MGKTCKPKRRQSRKCIKREESPIRTKGPLTRSDTIVHRIMNEYPENKSIFEKPEVKFQVMMGLYSKPRRIITRSMLSILGKRNLPEIENQVKSTFNSKAPTNLSELKYNSTLTEITARETPSSLMQYIVDQKIPDGNSDAMKQSVVEPVNGTKENEYASKQNNSPSKYIMPNSVHGSVGKCNFASKQGKVKNCEFNSKNSNGPITVDKRILKKSSKQTPNASRSTTVEKKQTGKRGMRSNLKSNNGKNEIQDIKENDSNYTVNNEIEKPVNLSTKTLTSVVEQQQRAHNRYTTQRCASKLNNDEKEKQDFALNNDLLHNNVLYNPPRSCTANPRTGNQLSRISLKGQVQGRSNYWIGRTLYSIFSFLARLFF</sequence>
<dbReference type="Proteomes" id="UP000887159">
    <property type="component" value="Unassembled WGS sequence"/>
</dbReference>
<accession>A0A8X6USE6</accession>
<evidence type="ECO:0000313" key="3">
    <source>
        <dbReference type="Proteomes" id="UP000887159"/>
    </source>
</evidence>
<keyword evidence="3" id="KW-1185">Reference proteome</keyword>
<reference evidence="2" key="1">
    <citation type="submission" date="2020-08" db="EMBL/GenBank/DDBJ databases">
        <title>Multicomponent nature underlies the extraordinary mechanical properties of spider dragline silk.</title>
        <authorList>
            <person name="Kono N."/>
            <person name="Nakamura H."/>
            <person name="Mori M."/>
            <person name="Yoshida Y."/>
            <person name="Ohtoshi R."/>
            <person name="Malay A.D."/>
            <person name="Moran D.A.P."/>
            <person name="Tomita M."/>
            <person name="Numata K."/>
            <person name="Arakawa K."/>
        </authorList>
    </citation>
    <scope>NUCLEOTIDE SEQUENCE</scope>
</reference>
<evidence type="ECO:0000256" key="1">
    <source>
        <dbReference type="SAM" id="MobiDB-lite"/>
    </source>
</evidence>
<name>A0A8X6USE6_TRICX</name>
<evidence type="ECO:0000313" key="2">
    <source>
        <dbReference type="EMBL" id="GFX90736.1"/>
    </source>
</evidence>
<feature type="compositionally biased region" description="Polar residues" evidence="1">
    <location>
        <begin position="216"/>
        <end position="225"/>
    </location>
</feature>
<protein>
    <submittedName>
        <fullName evidence="2">Uncharacterized protein</fullName>
    </submittedName>
</protein>
<dbReference type="AlphaFoldDB" id="A0A8X6USE6"/>
<gene>
    <name evidence="2" type="ORF">TNCV_3730571</name>
</gene>
<dbReference type="EMBL" id="BMAU01021104">
    <property type="protein sequence ID" value="GFX90736.1"/>
    <property type="molecule type" value="Genomic_DNA"/>
</dbReference>
<proteinExistence type="predicted"/>
<organism evidence="2 3">
    <name type="scientific">Trichonephila clavipes</name>
    <name type="common">Golden silk orbweaver</name>
    <name type="synonym">Nephila clavipes</name>
    <dbReference type="NCBI Taxonomy" id="2585209"/>
    <lineage>
        <taxon>Eukaryota</taxon>
        <taxon>Metazoa</taxon>
        <taxon>Ecdysozoa</taxon>
        <taxon>Arthropoda</taxon>
        <taxon>Chelicerata</taxon>
        <taxon>Arachnida</taxon>
        <taxon>Araneae</taxon>
        <taxon>Araneomorphae</taxon>
        <taxon>Entelegynae</taxon>
        <taxon>Araneoidea</taxon>
        <taxon>Nephilidae</taxon>
        <taxon>Trichonephila</taxon>
    </lineage>
</organism>
<feature type="region of interest" description="Disordered" evidence="1">
    <location>
        <begin position="211"/>
        <end position="256"/>
    </location>
</feature>
<comment type="caution">
    <text evidence="2">The sequence shown here is derived from an EMBL/GenBank/DDBJ whole genome shotgun (WGS) entry which is preliminary data.</text>
</comment>